<evidence type="ECO:0000256" key="13">
    <source>
        <dbReference type="ARBA" id="ARBA00042859"/>
    </source>
</evidence>
<dbReference type="RefSeq" id="WP_281815584.1">
    <property type="nucleotide sequence ID" value="NZ_BRLB01000006.1"/>
</dbReference>
<keyword evidence="6" id="KW-0598">Phosphotransferase system</keyword>
<organism evidence="15 16">
    <name type="scientific">Vallitalea longa</name>
    <dbReference type="NCBI Taxonomy" id="2936439"/>
    <lineage>
        <taxon>Bacteria</taxon>
        <taxon>Bacillati</taxon>
        <taxon>Bacillota</taxon>
        <taxon>Clostridia</taxon>
        <taxon>Lachnospirales</taxon>
        <taxon>Vallitaleaceae</taxon>
        <taxon>Vallitalea</taxon>
    </lineage>
</organism>
<feature type="transmembrane region" description="Helical" evidence="14">
    <location>
        <begin position="331"/>
        <end position="355"/>
    </location>
</feature>
<feature type="transmembrane region" description="Helical" evidence="14">
    <location>
        <begin position="376"/>
        <end position="399"/>
    </location>
</feature>
<evidence type="ECO:0000313" key="16">
    <source>
        <dbReference type="Proteomes" id="UP001144256"/>
    </source>
</evidence>
<evidence type="ECO:0000256" key="10">
    <source>
        <dbReference type="ARBA" id="ARBA00037387"/>
    </source>
</evidence>
<feature type="transmembrane region" description="Helical" evidence="14">
    <location>
        <begin position="96"/>
        <end position="117"/>
    </location>
</feature>
<keyword evidence="5" id="KW-0762">Sugar transport</keyword>
<dbReference type="AlphaFoldDB" id="A0A9W6DE79"/>
<feature type="transmembrane region" description="Helical" evidence="14">
    <location>
        <begin position="151"/>
        <end position="169"/>
    </location>
</feature>
<feature type="transmembrane region" description="Helical" evidence="14">
    <location>
        <begin position="6"/>
        <end position="30"/>
    </location>
</feature>
<reference evidence="15" key="1">
    <citation type="submission" date="2022-06" db="EMBL/GenBank/DDBJ databases">
        <title>Vallitalea longa sp. nov., an anaerobic bacterium isolated from marine sediment.</title>
        <authorList>
            <person name="Hirano S."/>
            <person name="Terahara T."/>
            <person name="Mori K."/>
            <person name="Hamada M."/>
            <person name="Matsumoto R."/>
            <person name="Kobayashi T."/>
        </authorList>
    </citation>
    <scope>NUCLEOTIDE SEQUENCE</scope>
    <source>
        <strain evidence="15">SH18-1</strain>
    </source>
</reference>
<comment type="subunit">
    <text evidence="2">Homodimer.</text>
</comment>
<dbReference type="PANTHER" id="PTHR33843">
    <property type="entry name" value="ASCORBATE-SPECIFIC PTS SYSTEM EIIC COMPONENT"/>
    <property type="match status" value="1"/>
</dbReference>
<comment type="similarity">
    <text evidence="11">Belongs to the UlaA family.</text>
</comment>
<accession>A0A9W6DE79</accession>
<evidence type="ECO:0000256" key="8">
    <source>
        <dbReference type="ARBA" id="ARBA00022989"/>
    </source>
</evidence>
<dbReference type="EMBL" id="BRLB01000006">
    <property type="protein sequence ID" value="GKX29866.1"/>
    <property type="molecule type" value="Genomic_DNA"/>
</dbReference>
<feature type="transmembrane region" description="Helical" evidence="14">
    <location>
        <begin position="230"/>
        <end position="250"/>
    </location>
</feature>
<keyword evidence="4" id="KW-1003">Cell membrane</keyword>
<keyword evidence="16" id="KW-1185">Reference proteome</keyword>
<gene>
    <name evidence="15" type="primary">ulaA</name>
    <name evidence="15" type="ORF">SH1V18_23460</name>
</gene>
<evidence type="ECO:0000256" key="14">
    <source>
        <dbReference type="SAM" id="Phobius"/>
    </source>
</evidence>
<evidence type="ECO:0000256" key="12">
    <source>
        <dbReference type="ARBA" id="ARBA00039702"/>
    </source>
</evidence>
<evidence type="ECO:0000256" key="1">
    <source>
        <dbReference type="ARBA" id="ARBA00004651"/>
    </source>
</evidence>
<name>A0A9W6DE79_9FIRM</name>
<evidence type="ECO:0000313" key="15">
    <source>
        <dbReference type="EMBL" id="GKX29866.1"/>
    </source>
</evidence>
<dbReference type="GO" id="GO:0009401">
    <property type="term" value="P:phosphoenolpyruvate-dependent sugar phosphotransferase system"/>
    <property type="evidence" value="ECO:0007669"/>
    <property type="project" value="UniProtKB-KW"/>
</dbReference>
<comment type="subcellular location">
    <subcellularLocation>
        <location evidence="1">Cell membrane</location>
        <topology evidence="1">Multi-pass membrane protein</topology>
    </subcellularLocation>
</comment>
<dbReference type="InterPro" id="IPR051562">
    <property type="entry name" value="Ascorbate-PTS_EIIC"/>
</dbReference>
<feature type="transmembrane region" description="Helical" evidence="14">
    <location>
        <begin position="411"/>
        <end position="430"/>
    </location>
</feature>
<evidence type="ECO:0000256" key="7">
    <source>
        <dbReference type="ARBA" id="ARBA00022692"/>
    </source>
</evidence>
<dbReference type="Proteomes" id="UP001144256">
    <property type="component" value="Unassembled WGS sequence"/>
</dbReference>
<protein>
    <recommendedName>
        <fullName evidence="12">Ascorbate-specific PTS system EIIC component</fullName>
    </recommendedName>
    <alternativeName>
        <fullName evidence="13">Ascorbate-specific permease IIC component UlaA</fullName>
    </alternativeName>
</protein>
<feature type="transmembrane region" description="Helical" evidence="14">
    <location>
        <begin position="262"/>
        <end position="281"/>
    </location>
</feature>
<evidence type="ECO:0000256" key="11">
    <source>
        <dbReference type="ARBA" id="ARBA00038218"/>
    </source>
</evidence>
<dbReference type="InterPro" id="IPR004703">
    <property type="entry name" value="PTS_sugar-sp_permease"/>
</dbReference>
<keyword evidence="9 14" id="KW-0472">Membrane</keyword>
<dbReference type="Pfam" id="PF03611">
    <property type="entry name" value="EIIC-GAT"/>
    <property type="match status" value="1"/>
</dbReference>
<evidence type="ECO:0000256" key="3">
    <source>
        <dbReference type="ARBA" id="ARBA00022448"/>
    </source>
</evidence>
<comment type="caution">
    <text evidence="15">The sequence shown here is derived from an EMBL/GenBank/DDBJ whole genome shotgun (WGS) entry which is preliminary data.</text>
</comment>
<feature type="transmembrane region" description="Helical" evidence="14">
    <location>
        <begin position="124"/>
        <end position="145"/>
    </location>
</feature>
<evidence type="ECO:0000256" key="4">
    <source>
        <dbReference type="ARBA" id="ARBA00022475"/>
    </source>
</evidence>
<proteinExistence type="inferred from homology"/>
<evidence type="ECO:0000256" key="2">
    <source>
        <dbReference type="ARBA" id="ARBA00011738"/>
    </source>
</evidence>
<keyword evidence="7 14" id="KW-0812">Transmembrane</keyword>
<evidence type="ECO:0000256" key="6">
    <source>
        <dbReference type="ARBA" id="ARBA00022683"/>
    </source>
</evidence>
<keyword evidence="3" id="KW-0813">Transport</keyword>
<evidence type="ECO:0000256" key="9">
    <source>
        <dbReference type="ARBA" id="ARBA00023136"/>
    </source>
</evidence>
<dbReference type="GO" id="GO:0005886">
    <property type="term" value="C:plasma membrane"/>
    <property type="evidence" value="ECO:0007669"/>
    <property type="project" value="UniProtKB-SubCell"/>
</dbReference>
<evidence type="ECO:0000256" key="5">
    <source>
        <dbReference type="ARBA" id="ARBA00022597"/>
    </source>
</evidence>
<comment type="function">
    <text evidence="10">The phosphoenolpyruvate-dependent sugar phosphotransferase system (sugar PTS), a major carbohydrate active transport system, catalyzes the phosphorylation of incoming sugar substrates concomitantly with their translocation across the cell membrane. The enzyme II UlaABC PTS system is involved in ascorbate transport.</text>
</comment>
<dbReference type="PANTHER" id="PTHR33843:SF4">
    <property type="entry name" value="ASCORBATE-SPECIFIC PTS SYSTEM EIIC COMPONENT"/>
    <property type="match status" value="1"/>
</dbReference>
<keyword evidence="8 14" id="KW-1133">Transmembrane helix</keyword>
<sequence length="431" mass="46105">MDTLNFIFTQILGEAYILLALVTLIGYIALKEPLSKAIAGSIKTAVGVLVLGVGSSKLTSTFGGLLDALNDKFGMTGVLLDTYSTMVATNDKLGEFVTWTVYTMLGAFIINIILVALRKYTKIRAVFLTGNVMLIQTAISTFIVYNFLHTSMLVTVLIASSITALYWGIMSTLLIKPVKEISGGADFTIGHQQMLGSLIAYKIAPKIGNKDDDIERIKLPNWLSIFQDNVVASSIVLLFFVTILMVALGKETVTTMAGGTNWIIYIVKTGLTLAVSLYILLTGVRMFVSELMYSFQGISEKILPGAVVAVDCAAVFGFAPKAVLLGFVGGAIGMIFGVVGLIVVGSPILIIPGFIPMFFDNAVIGIFANKRGGWKATLIITFCSGIIQVVGSGLAASALGINAWQGSFDWATIWLGIIYIFKCIGSFLGIC</sequence>